<dbReference type="InterPro" id="IPR007891">
    <property type="entry name" value="CHASE3"/>
</dbReference>
<comment type="similarity">
    <text evidence="2">Belongs to the methyl-accepting chemotaxis (MCP) protein family.</text>
</comment>
<dbReference type="PATRIC" id="fig|29290.4.peg.953"/>
<keyword evidence="3" id="KW-0472">Membrane</keyword>
<evidence type="ECO:0000259" key="4">
    <source>
        <dbReference type="PROSITE" id="PS50885"/>
    </source>
</evidence>
<evidence type="ECO:0000256" key="1">
    <source>
        <dbReference type="ARBA" id="ARBA00022500"/>
    </source>
</evidence>
<proteinExistence type="inferred from homology"/>
<dbReference type="CDD" id="cd06225">
    <property type="entry name" value="HAMP"/>
    <property type="match status" value="1"/>
</dbReference>
<dbReference type="InterPro" id="IPR051310">
    <property type="entry name" value="MCP_chemotaxis"/>
</dbReference>
<gene>
    <name evidence="5" type="ORF">MBAV_000721</name>
</gene>
<feature type="domain" description="HAMP" evidence="4">
    <location>
        <begin position="220"/>
        <end position="272"/>
    </location>
</feature>
<dbReference type="InterPro" id="IPR003660">
    <property type="entry name" value="HAMP_dom"/>
</dbReference>
<sequence>MRLANMKIKTQLILGYVLLLVAMVIVSSVVYRSLSHLLEISGWVDHTYKVMGEADKIVASLVDQETGVRGFLVTGIEEYLEPYNKGQETFKKTITELKKTVNDNPAQVSRLEKIEAMAGSLDKEFSTSAIELRREVIKGEKAGNKLTMNDIVTFMNKGTGKKYMDQLRVMIAEFRNAEAGLLDVRSKDAHDTAKMTSNVSIYGTLMAIIVGIIVVILITRSLISKLNAMVKAAESIANGDLSVSIENNSSDEIGILAVAFTEMIKKIKLLISDVDILVNAAVAGKLATRADATKHSGDYRKIVEGVNKTLDAVIGPLNVAANYVDRISKGDIPPTITETY</sequence>
<keyword evidence="3" id="KW-0812">Transmembrane</keyword>
<evidence type="ECO:0000256" key="3">
    <source>
        <dbReference type="SAM" id="Phobius"/>
    </source>
</evidence>
<dbReference type="Proteomes" id="UP000033423">
    <property type="component" value="Unassembled WGS sequence"/>
</dbReference>
<dbReference type="Pfam" id="PF00672">
    <property type="entry name" value="HAMP"/>
    <property type="match status" value="1"/>
</dbReference>
<dbReference type="PROSITE" id="PS50885">
    <property type="entry name" value="HAMP"/>
    <property type="match status" value="1"/>
</dbReference>
<feature type="non-terminal residue" evidence="5">
    <location>
        <position position="340"/>
    </location>
</feature>
<dbReference type="GO" id="GO:0005886">
    <property type="term" value="C:plasma membrane"/>
    <property type="evidence" value="ECO:0007669"/>
    <property type="project" value="TreeGrafter"/>
</dbReference>
<dbReference type="PANTHER" id="PTHR43531:SF11">
    <property type="entry name" value="METHYL-ACCEPTING CHEMOTAXIS PROTEIN 3"/>
    <property type="match status" value="1"/>
</dbReference>
<protein>
    <submittedName>
        <fullName evidence="5">Methyl-accepting chemotaxis sensory transducer</fullName>
    </submittedName>
</protein>
<dbReference type="EMBL" id="LACI01000329">
    <property type="protein sequence ID" value="KJU87082.1"/>
    <property type="molecule type" value="Genomic_DNA"/>
</dbReference>
<dbReference type="Pfam" id="PF18947">
    <property type="entry name" value="HAMP_2"/>
    <property type="match status" value="1"/>
</dbReference>
<evidence type="ECO:0000256" key="2">
    <source>
        <dbReference type="ARBA" id="ARBA00029447"/>
    </source>
</evidence>
<evidence type="ECO:0000313" key="6">
    <source>
        <dbReference type="Proteomes" id="UP000033423"/>
    </source>
</evidence>
<dbReference type="SMART" id="SM00304">
    <property type="entry name" value="HAMP"/>
    <property type="match status" value="1"/>
</dbReference>
<organism evidence="5 6">
    <name type="scientific">Candidatus Magnetobacterium bavaricum</name>
    <dbReference type="NCBI Taxonomy" id="29290"/>
    <lineage>
        <taxon>Bacteria</taxon>
        <taxon>Pseudomonadati</taxon>
        <taxon>Nitrospirota</taxon>
        <taxon>Thermodesulfovibrionia</taxon>
        <taxon>Thermodesulfovibrionales</taxon>
        <taxon>Candidatus Magnetobacteriaceae</taxon>
        <taxon>Candidatus Magnetobacterium</taxon>
    </lineage>
</organism>
<dbReference type="GO" id="GO:0006935">
    <property type="term" value="P:chemotaxis"/>
    <property type="evidence" value="ECO:0007669"/>
    <property type="project" value="UniProtKB-KW"/>
</dbReference>
<reference evidence="5 6" key="1">
    <citation type="submission" date="2015-02" db="EMBL/GenBank/DDBJ databases">
        <title>Single-cell genomics of uncultivated deep-branching MTB reveals a conserved set of magnetosome genes.</title>
        <authorList>
            <person name="Kolinko S."/>
            <person name="Richter M."/>
            <person name="Glockner F.O."/>
            <person name="Brachmann A."/>
            <person name="Schuler D."/>
        </authorList>
    </citation>
    <scope>NUCLEOTIDE SEQUENCE [LARGE SCALE GENOMIC DNA]</scope>
    <source>
        <strain evidence="5">TM-1</strain>
    </source>
</reference>
<dbReference type="CDD" id="cd19410">
    <property type="entry name" value="HK9-like_sensor"/>
    <property type="match status" value="1"/>
</dbReference>
<dbReference type="GO" id="GO:0004888">
    <property type="term" value="F:transmembrane signaling receptor activity"/>
    <property type="evidence" value="ECO:0007669"/>
    <property type="project" value="TreeGrafter"/>
</dbReference>
<keyword evidence="1" id="KW-0145">Chemotaxis</keyword>
<keyword evidence="3" id="KW-1133">Transmembrane helix</keyword>
<dbReference type="SUPFAM" id="SSF158472">
    <property type="entry name" value="HAMP domain-like"/>
    <property type="match status" value="1"/>
</dbReference>
<feature type="transmembrane region" description="Helical" evidence="3">
    <location>
        <begin position="12"/>
        <end position="31"/>
    </location>
</feature>
<keyword evidence="6" id="KW-1185">Reference proteome</keyword>
<name>A0A0F3GZ14_9BACT</name>
<dbReference type="AlphaFoldDB" id="A0A0F3GZ14"/>
<accession>A0A0F3GZ14</accession>
<feature type="transmembrane region" description="Helical" evidence="3">
    <location>
        <begin position="199"/>
        <end position="219"/>
    </location>
</feature>
<dbReference type="PANTHER" id="PTHR43531">
    <property type="entry name" value="PROTEIN ICFG"/>
    <property type="match status" value="1"/>
</dbReference>
<dbReference type="Gene3D" id="1.20.120.1530">
    <property type="match status" value="1"/>
</dbReference>
<comment type="caution">
    <text evidence="5">The sequence shown here is derived from an EMBL/GenBank/DDBJ whole genome shotgun (WGS) entry which is preliminary data.</text>
</comment>
<dbReference type="GO" id="GO:0007165">
    <property type="term" value="P:signal transduction"/>
    <property type="evidence" value="ECO:0007669"/>
    <property type="project" value="InterPro"/>
</dbReference>
<dbReference type="Pfam" id="PF05227">
    <property type="entry name" value="CHASE3"/>
    <property type="match status" value="1"/>
</dbReference>
<evidence type="ECO:0000313" key="5">
    <source>
        <dbReference type="EMBL" id="KJU87082.1"/>
    </source>
</evidence>